<dbReference type="EMBL" id="CP024985">
    <property type="protein sequence ID" value="ATZ25183.1"/>
    <property type="molecule type" value="Genomic_DNA"/>
</dbReference>
<dbReference type="KEGG" id="slx:SLAV_16665"/>
<keyword evidence="3" id="KW-1185">Reference proteome</keyword>
<dbReference type="AlphaFoldDB" id="A0A2K8PHE1"/>
<dbReference type="Proteomes" id="UP000231791">
    <property type="component" value="Chromosome"/>
</dbReference>
<dbReference type="GeneID" id="49384378"/>
<name>A0A2K8PHE1_STRLA</name>
<reference evidence="2 3" key="1">
    <citation type="submission" date="2017-11" db="EMBL/GenBank/DDBJ databases">
        <title>Complete genome sequence of Streptomyces lavendulae subsp. lavendulae CCM 3239 (formerly 'Streptomyces aureofaciens CCM 3239'), the producer of the angucycline-type antibiotic auricin.</title>
        <authorList>
            <person name="Busche T."/>
            <person name="Novakova R."/>
            <person name="Al'Dilaimi A."/>
            <person name="Homerova D."/>
            <person name="Feckova L."/>
            <person name="Rezuchova B."/>
            <person name="Mingyar E."/>
            <person name="Csolleiova D."/>
            <person name="Bekeova C."/>
            <person name="Winkler A."/>
            <person name="Sevcikova B."/>
            <person name="Kalinowski J."/>
            <person name="Kormanec J."/>
            <person name="Ruckert C."/>
        </authorList>
    </citation>
    <scope>NUCLEOTIDE SEQUENCE [LARGE SCALE GENOMIC DNA]</scope>
    <source>
        <strain evidence="2 3">CCM 3239</strain>
    </source>
</reference>
<feature type="compositionally biased region" description="Basic and acidic residues" evidence="1">
    <location>
        <begin position="40"/>
        <end position="51"/>
    </location>
</feature>
<evidence type="ECO:0000313" key="2">
    <source>
        <dbReference type="EMBL" id="ATZ25183.1"/>
    </source>
</evidence>
<sequence length="66" mass="6964">MTTNENSLPLDGDIRPLDNHASGVEINPLDPLDPPAPKQPGEKPLDNHASGEDIVTMDNHASGSLP</sequence>
<proteinExistence type="predicted"/>
<dbReference type="OrthoDB" id="4253330at2"/>
<evidence type="ECO:0000313" key="3">
    <source>
        <dbReference type="Proteomes" id="UP000231791"/>
    </source>
</evidence>
<protein>
    <submittedName>
        <fullName evidence="2">Uncharacterized protein</fullName>
    </submittedName>
</protein>
<gene>
    <name evidence="2" type="ORF">SLAV_16665</name>
</gene>
<evidence type="ECO:0000256" key="1">
    <source>
        <dbReference type="SAM" id="MobiDB-lite"/>
    </source>
</evidence>
<feature type="region of interest" description="Disordered" evidence="1">
    <location>
        <begin position="1"/>
        <end position="66"/>
    </location>
</feature>
<dbReference type="RefSeq" id="WP_030236484.1">
    <property type="nucleotide sequence ID" value="NZ_BSRP01000017.1"/>
</dbReference>
<organism evidence="2 3">
    <name type="scientific">Streptomyces lavendulae subsp. lavendulae</name>
    <dbReference type="NCBI Taxonomy" id="58340"/>
    <lineage>
        <taxon>Bacteria</taxon>
        <taxon>Bacillati</taxon>
        <taxon>Actinomycetota</taxon>
        <taxon>Actinomycetes</taxon>
        <taxon>Kitasatosporales</taxon>
        <taxon>Streptomycetaceae</taxon>
        <taxon>Streptomyces</taxon>
    </lineage>
</organism>
<accession>A0A2K8PHE1</accession>